<keyword evidence="1" id="KW-1015">Disulfide bond</keyword>
<feature type="transmembrane region" description="Helical" evidence="4">
    <location>
        <begin position="16"/>
        <end position="36"/>
    </location>
</feature>
<dbReference type="GO" id="GO:0006508">
    <property type="term" value="P:proteolysis"/>
    <property type="evidence" value="ECO:0007669"/>
    <property type="project" value="UniProtKB-KW"/>
</dbReference>
<reference evidence="6" key="2">
    <citation type="submission" date="2020-05" db="UniProtKB">
        <authorList>
            <consortium name="EnsemblMetazoa"/>
        </authorList>
    </citation>
    <scope>IDENTIFICATION</scope>
    <source>
        <strain evidence="6">Ngousso</strain>
    </source>
</reference>
<evidence type="ECO:0000259" key="5">
    <source>
        <dbReference type="PROSITE" id="PS50240"/>
    </source>
</evidence>
<name>A0A6E8VJY6_ANOCL</name>
<dbReference type="SMR" id="A0A6E8VJY6"/>
<comment type="similarity">
    <text evidence="2">Belongs to the peptidase S1 family. CLIP subfamily.</text>
</comment>
<dbReference type="PROSITE" id="PS50240">
    <property type="entry name" value="TRYPSIN_DOM"/>
    <property type="match status" value="1"/>
</dbReference>
<organism evidence="6 7">
    <name type="scientific">Anopheles coluzzii</name>
    <name type="common">African malaria mosquito</name>
    <dbReference type="NCBI Taxonomy" id="1518534"/>
    <lineage>
        <taxon>Eukaryota</taxon>
        <taxon>Metazoa</taxon>
        <taxon>Ecdysozoa</taxon>
        <taxon>Arthropoda</taxon>
        <taxon>Hexapoda</taxon>
        <taxon>Insecta</taxon>
        <taxon>Pterygota</taxon>
        <taxon>Neoptera</taxon>
        <taxon>Endopterygota</taxon>
        <taxon>Diptera</taxon>
        <taxon>Nematocera</taxon>
        <taxon>Culicoidea</taxon>
        <taxon>Culicidae</taxon>
        <taxon>Anophelinae</taxon>
        <taxon>Anopheles</taxon>
    </lineage>
</organism>
<sequence length="356" mass="39687">MCILTLVERKHLKNMVHVRLLVMMHILIIYSTFGAVRRPINIRVLEGNSCDTPQVIGGKCMNISLCDPAFVHSIAYQEHTPVCQQNAFYRVICCQPFLDFCENSKQFQIMHGIEAEPGMFPHLARLGLKSEEDGIAWTCSANIISERFLLTAAHCNPVNIAGLGCAESMQCDQQNTVKSFISNPKYKTSFKYHDIALVELEQNIRFNKRVLPICPYISKTDLHESEDLVIAGWGATESHFQSPRLMFATVRTVLQNDCKDHYASLLKASPNKKLHQGITDEMYCAQGALVDNVTEYIDACSGDSGGPLQTKQNNNLYLIGVISTGFGCGSSSPGLYTRVASYFGWIKETVSATRDN</sequence>
<keyword evidence="3" id="KW-0645">Protease</keyword>
<dbReference type="PROSITE" id="PS00134">
    <property type="entry name" value="TRYPSIN_HIS"/>
    <property type="match status" value="1"/>
</dbReference>
<dbReference type="Gene3D" id="2.40.10.10">
    <property type="entry name" value="Trypsin-like serine proteases"/>
    <property type="match status" value="1"/>
</dbReference>
<dbReference type="VEuPathDB" id="VectorBase:ACON2_036447"/>
<evidence type="ECO:0000256" key="3">
    <source>
        <dbReference type="RuleBase" id="RU363034"/>
    </source>
</evidence>
<evidence type="ECO:0000256" key="1">
    <source>
        <dbReference type="ARBA" id="ARBA00023157"/>
    </source>
</evidence>
<keyword evidence="4" id="KW-0812">Transmembrane</keyword>
<proteinExistence type="inferred from homology"/>
<keyword evidence="7" id="KW-1185">Reference proteome</keyword>
<dbReference type="PANTHER" id="PTHR24260">
    <property type="match status" value="1"/>
</dbReference>
<keyword evidence="4" id="KW-1133">Transmembrane helix</keyword>
<dbReference type="InterPro" id="IPR043504">
    <property type="entry name" value="Peptidase_S1_PA_chymotrypsin"/>
</dbReference>
<dbReference type="AlphaFoldDB" id="A0A6E8VJY6"/>
<keyword evidence="3" id="KW-0720">Serine protease</keyword>
<evidence type="ECO:0000313" key="7">
    <source>
        <dbReference type="Proteomes" id="UP001105220"/>
    </source>
</evidence>
<dbReference type="Proteomes" id="UP001105220">
    <property type="component" value="Unplaced"/>
</dbReference>
<dbReference type="VEuPathDB" id="VectorBase:ACON004719"/>
<dbReference type="InterPro" id="IPR018114">
    <property type="entry name" value="TRYPSIN_HIS"/>
</dbReference>
<protein>
    <recommendedName>
        <fullName evidence="5">Peptidase S1 domain-containing protein</fullName>
    </recommendedName>
</protein>
<dbReference type="SMART" id="SM00020">
    <property type="entry name" value="Tryp_SPc"/>
    <property type="match status" value="1"/>
</dbReference>
<accession>A0A6E8VJY6</accession>
<keyword evidence="3" id="KW-0378">Hydrolase</keyword>
<dbReference type="PRINTS" id="PR00722">
    <property type="entry name" value="CHYMOTRYPSIN"/>
</dbReference>
<dbReference type="VEuPathDB" id="VectorBase:ACMO_008765"/>
<dbReference type="InterPro" id="IPR051333">
    <property type="entry name" value="CLIP_Serine_Protease"/>
</dbReference>
<dbReference type="InterPro" id="IPR033116">
    <property type="entry name" value="TRYPSIN_SER"/>
</dbReference>
<dbReference type="SUPFAM" id="SSF50494">
    <property type="entry name" value="Trypsin-like serine proteases"/>
    <property type="match status" value="1"/>
</dbReference>
<keyword evidence="4" id="KW-0472">Membrane</keyword>
<dbReference type="PANTHER" id="PTHR24260:SF147">
    <property type="entry name" value="EG:BACR7A4.3 PROTEIN-RELATED"/>
    <property type="match status" value="1"/>
</dbReference>
<evidence type="ECO:0000256" key="4">
    <source>
        <dbReference type="SAM" id="Phobius"/>
    </source>
</evidence>
<evidence type="ECO:0000313" key="6">
    <source>
        <dbReference type="EnsemblMetazoa" id="ACON004719-PA"/>
    </source>
</evidence>
<reference key="1">
    <citation type="journal article" date="2019" name="Genes (Basel)">
        <title>A High-Quality De novo Genome Assembly from a Single Mosquito Using PacBio Sequencing.</title>
        <authorList>
            <person name="Kingan S.B."/>
            <person name="Heaton H."/>
            <person name="Cudini J."/>
            <person name="Lambert C.C."/>
            <person name="Baybayan P."/>
            <person name="Galvin B.D."/>
            <person name="Durbin R."/>
            <person name="Korlach J."/>
            <person name="Lawniczak M.K.N."/>
        </authorList>
    </citation>
    <scope>NUCLEOTIDE SEQUENCE [LARGE SCALE GENOMIC DNA]</scope>
    <source>
        <strain>Mali-NIH</strain>
    </source>
</reference>
<evidence type="ECO:0000256" key="2">
    <source>
        <dbReference type="ARBA" id="ARBA00024195"/>
    </source>
</evidence>
<dbReference type="PROSITE" id="PS00135">
    <property type="entry name" value="TRYPSIN_SER"/>
    <property type="match status" value="1"/>
</dbReference>
<dbReference type="InterPro" id="IPR001254">
    <property type="entry name" value="Trypsin_dom"/>
</dbReference>
<dbReference type="Pfam" id="PF00089">
    <property type="entry name" value="Trypsin"/>
    <property type="match status" value="1"/>
</dbReference>
<dbReference type="GO" id="GO:0004252">
    <property type="term" value="F:serine-type endopeptidase activity"/>
    <property type="evidence" value="ECO:0007669"/>
    <property type="project" value="InterPro"/>
</dbReference>
<dbReference type="CDD" id="cd00190">
    <property type="entry name" value="Tryp_SPc"/>
    <property type="match status" value="1"/>
</dbReference>
<dbReference type="EnsemblMetazoa" id="ACON004719-RA">
    <property type="protein sequence ID" value="ACON004719-PA"/>
    <property type="gene ID" value="ACON004719"/>
</dbReference>
<dbReference type="InterPro" id="IPR009003">
    <property type="entry name" value="Peptidase_S1_PA"/>
</dbReference>
<dbReference type="InterPro" id="IPR001314">
    <property type="entry name" value="Peptidase_S1A"/>
</dbReference>
<feature type="domain" description="Peptidase S1" evidence="5">
    <location>
        <begin position="109"/>
        <end position="351"/>
    </location>
</feature>